<dbReference type="Proteomes" id="UP000093514">
    <property type="component" value="Unassembled WGS sequence"/>
</dbReference>
<dbReference type="AlphaFoldDB" id="A0A1C0AA28"/>
<dbReference type="InterPro" id="IPR018246">
    <property type="entry name" value="AP_endonuc_F2_Zn_BS"/>
</dbReference>
<evidence type="ECO:0000313" key="10">
    <source>
        <dbReference type="Proteomes" id="UP000093514"/>
    </source>
</evidence>
<feature type="binding site" evidence="7">
    <location>
        <position position="179"/>
    </location>
    <ligand>
        <name>Zn(2+)</name>
        <dbReference type="ChEBI" id="CHEBI:29105"/>
        <label>3</label>
    </ligand>
</feature>
<feature type="binding site" evidence="7">
    <location>
        <position position="258"/>
    </location>
    <ligand>
        <name>Zn(2+)</name>
        <dbReference type="ChEBI" id="CHEBI:29105"/>
        <label>2</label>
    </ligand>
</feature>
<dbReference type="Pfam" id="PF01261">
    <property type="entry name" value="AP_endonuc_2"/>
    <property type="match status" value="1"/>
</dbReference>
<evidence type="ECO:0000256" key="5">
    <source>
        <dbReference type="ARBA" id="ARBA00022833"/>
    </source>
</evidence>
<comment type="function">
    <text evidence="7">Endonuclease IV plays a role in DNA repair. It cleaves phosphodiester bonds at apurinic or apyrimidinic (AP) sites, generating a 3'-hydroxyl group and a 5'-terminal sugar phosphate.</text>
</comment>
<protein>
    <recommendedName>
        <fullName evidence="7">Probable endonuclease 4</fullName>
        <ecNumber evidence="7">3.1.21.2</ecNumber>
    </recommendedName>
    <alternativeName>
        <fullName evidence="7">Endodeoxyribonuclease IV</fullName>
    </alternativeName>
    <alternativeName>
        <fullName evidence="7">Endonuclease IV</fullName>
    </alternativeName>
</protein>
<dbReference type="GO" id="GO:0006284">
    <property type="term" value="P:base-excision repair"/>
    <property type="evidence" value="ECO:0007669"/>
    <property type="project" value="TreeGrafter"/>
</dbReference>
<keyword evidence="7" id="KW-0540">Nuclease</keyword>
<keyword evidence="6 7" id="KW-0234">DNA repair</keyword>
<feature type="domain" description="Xylose isomerase-like TIM barrel" evidence="8">
    <location>
        <begin position="19"/>
        <end position="266"/>
    </location>
</feature>
<feature type="binding site" evidence="7">
    <location>
        <position position="142"/>
    </location>
    <ligand>
        <name>Zn(2+)</name>
        <dbReference type="ChEBI" id="CHEBI:29105"/>
        <label>2</label>
    </ligand>
</feature>
<dbReference type="PROSITE" id="PS51432">
    <property type="entry name" value="AP_NUCLEASE_F2_4"/>
    <property type="match status" value="1"/>
</dbReference>
<dbReference type="RefSeq" id="WP_068716728.1">
    <property type="nucleotide sequence ID" value="NZ_LWDV01000008.1"/>
</dbReference>
<evidence type="ECO:0000313" key="9">
    <source>
        <dbReference type="EMBL" id="OCL27141.1"/>
    </source>
</evidence>
<keyword evidence="5 7" id="KW-0862">Zinc</keyword>
<dbReference type="CDD" id="cd00019">
    <property type="entry name" value="AP2Ec"/>
    <property type="match status" value="1"/>
</dbReference>
<sequence length="279" mass="30572">MKFGVHTSIAGGIDQAVVRAAELDCGAFQIFSTNPRGWKAKEISDKEAQCFKDALIKYNLGTVVVHTPYLINLASPKEHIYDKSIKALIAGIKRADKIGAKYMVLHPGSHTGAGIDQGIENIAKGLIRVITETDPEVNILLENVAGAGTAIGKSIKELERIIKEADNHKQLGICYDTCHGFAAGYDIREEEEVDILLEEIDSRIGLKRLGVIHANDSIGELGSNKDRHHHIGEGKIGLEGFRNLVNHPQLKDNAFILETPVDEQKNDQDNLTIIKSLVE</sequence>
<dbReference type="InterPro" id="IPR013022">
    <property type="entry name" value="Xyl_isomerase-like_TIM-brl"/>
</dbReference>
<comment type="cofactor">
    <cofactor evidence="7">
        <name>Zn(2+)</name>
        <dbReference type="ChEBI" id="CHEBI:29105"/>
    </cofactor>
    <text evidence="7">Binds 3 Zn(2+) ions.</text>
</comment>
<dbReference type="Gene3D" id="3.20.20.150">
    <property type="entry name" value="Divalent-metal-dependent TIM barrel enzymes"/>
    <property type="match status" value="1"/>
</dbReference>
<feature type="binding site" evidence="7">
    <location>
        <position position="106"/>
    </location>
    <ligand>
        <name>Zn(2+)</name>
        <dbReference type="ChEBI" id="CHEBI:29105"/>
        <label>1</label>
    </ligand>
</feature>
<feature type="binding site" evidence="7">
    <location>
        <position position="213"/>
    </location>
    <ligand>
        <name>Zn(2+)</name>
        <dbReference type="ChEBI" id="CHEBI:29105"/>
        <label>2</label>
    </ligand>
</feature>
<proteinExistence type="inferred from homology"/>
<dbReference type="GO" id="GO:0003677">
    <property type="term" value="F:DNA binding"/>
    <property type="evidence" value="ECO:0007669"/>
    <property type="project" value="InterPro"/>
</dbReference>
<dbReference type="OrthoDB" id="9805666at2"/>
<gene>
    <name evidence="7" type="primary">nfo</name>
    <name evidence="9" type="ORF">U472_06570</name>
</gene>
<keyword evidence="2 7" id="KW-0479">Metal-binding</keyword>
<dbReference type="GO" id="GO:0008833">
    <property type="term" value="F:deoxyribonuclease IV (phage-T4-induced) activity"/>
    <property type="evidence" value="ECO:0007669"/>
    <property type="project" value="UniProtKB-UniRule"/>
</dbReference>
<accession>A0A1C0AA28</accession>
<feature type="binding site" evidence="7">
    <location>
        <position position="66"/>
    </location>
    <ligand>
        <name>Zn(2+)</name>
        <dbReference type="ChEBI" id="CHEBI:29105"/>
        <label>1</label>
    </ligand>
</feature>
<reference evidence="10" key="1">
    <citation type="submission" date="2016-07" db="EMBL/GenBank/DDBJ databases">
        <authorList>
            <person name="Florea S."/>
            <person name="Webb J.S."/>
            <person name="Jaromczyk J."/>
            <person name="Schardl C.L."/>
        </authorList>
    </citation>
    <scope>NUCLEOTIDE SEQUENCE [LARGE SCALE GENOMIC DNA]</scope>
    <source>
        <strain evidence="10">Z6</strain>
    </source>
</reference>
<evidence type="ECO:0000256" key="3">
    <source>
        <dbReference type="ARBA" id="ARBA00022763"/>
    </source>
</evidence>
<feature type="binding site" evidence="7">
    <location>
        <position position="176"/>
    </location>
    <ligand>
        <name>Zn(2+)</name>
        <dbReference type="ChEBI" id="CHEBI:29105"/>
        <label>2</label>
    </ligand>
</feature>
<keyword evidence="3 7" id="KW-0227">DNA damage</keyword>
<dbReference type="InterPro" id="IPR036237">
    <property type="entry name" value="Xyl_isomerase-like_sf"/>
</dbReference>
<dbReference type="GO" id="GO:0008081">
    <property type="term" value="F:phosphoric diester hydrolase activity"/>
    <property type="evidence" value="ECO:0007669"/>
    <property type="project" value="TreeGrafter"/>
</dbReference>
<comment type="caution">
    <text evidence="9">The sequence shown here is derived from an EMBL/GenBank/DDBJ whole genome shotgun (WGS) entry which is preliminary data.</text>
</comment>
<name>A0A1C0AA28_9FIRM</name>
<evidence type="ECO:0000256" key="2">
    <source>
        <dbReference type="ARBA" id="ARBA00022723"/>
    </source>
</evidence>
<dbReference type="PANTHER" id="PTHR21445">
    <property type="entry name" value="ENDONUCLEASE IV ENDODEOXYRIBONUCLEASE IV"/>
    <property type="match status" value="1"/>
</dbReference>
<keyword evidence="10" id="KW-1185">Reference proteome</keyword>
<dbReference type="NCBIfam" id="TIGR00587">
    <property type="entry name" value="nfo"/>
    <property type="match status" value="1"/>
</dbReference>
<dbReference type="HAMAP" id="MF_00152">
    <property type="entry name" value="Nfo"/>
    <property type="match status" value="1"/>
</dbReference>
<dbReference type="SUPFAM" id="SSF51658">
    <property type="entry name" value="Xylose isomerase-like"/>
    <property type="match status" value="1"/>
</dbReference>
<feature type="binding site" evidence="7">
    <location>
        <position position="226"/>
    </location>
    <ligand>
        <name>Zn(2+)</name>
        <dbReference type="ChEBI" id="CHEBI:29105"/>
        <label>3</label>
    </ligand>
</feature>
<dbReference type="FunFam" id="3.20.20.150:FF:000001">
    <property type="entry name" value="Probable endonuclease 4"/>
    <property type="match status" value="1"/>
</dbReference>
<feature type="binding site" evidence="7">
    <location>
        <position position="228"/>
    </location>
    <ligand>
        <name>Zn(2+)</name>
        <dbReference type="ChEBI" id="CHEBI:29105"/>
        <label>3</label>
    </ligand>
</feature>
<dbReference type="GO" id="GO:0008270">
    <property type="term" value="F:zinc ion binding"/>
    <property type="evidence" value="ECO:0007669"/>
    <property type="project" value="UniProtKB-UniRule"/>
</dbReference>
<dbReference type="EMBL" id="LWDV01000008">
    <property type="protein sequence ID" value="OCL27141.1"/>
    <property type="molecule type" value="Genomic_DNA"/>
</dbReference>
<evidence type="ECO:0000259" key="8">
    <source>
        <dbReference type="Pfam" id="PF01261"/>
    </source>
</evidence>
<keyword evidence="7 9" id="KW-0255">Endonuclease</keyword>
<feature type="binding site" evidence="7">
    <location>
        <position position="142"/>
    </location>
    <ligand>
        <name>Zn(2+)</name>
        <dbReference type="ChEBI" id="CHEBI:29105"/>
        <label>1</label>
    </ligand>
</feature>
<evidence type="ECO:0000256" key="6">
    <source>
        <dbReference type="ARBA" id="ARBA00023204"/>
    </source>
</evidence>
<dbReference type="SMART" id="SM00518">
    <property type="entry name" value="AP2Ec"/>
    <property type="match status" value="1"/>
</dbReference>
<comment type="similarity">
    <text evidence="1 7">Belongs to the AP endonuclease 2 family.</text>
</comment>
<evidence type="ECO:0000256" key="1">
    <source>
        <dbReference type="ARBA" id="ARBA00005340"/>
    </source>
</evidence>
<organism evidence="9 10">
    <name type="scientific">Orenia metallireducens</name>
    <dbReference type="NCBI Taxonomy" id="1413210"/>
    <lineage>
        <taxon>Bacteria</taxon>
        <taxon>Bacillati</taxon>
        <taxon>Bacillota</taxon>
        <taxon>Clostridia</taxon>
        <taxon>Halanaerobiales</taxon>
        <taxon>Halobacteroidaceae</taxon>
        <taxon>Orenia</taxon>
    </lineage>
</organism>
<dbReference type="PROSITE" id="PS00731">
    <property type="entry name" value="AP_NUCLEASE_F2_3"/>
    <property type="match status" value="1"/>
</dbReference>
<reference evidence="9 10" key="2">
    <citation type="submission" date="2016-08" db="EMBL/GenBank/DDBJ databases">
        <title>Orenia metallireducens sp. nov. strain Z6, a Novel Metal-reducing Firmicute from the Deep Subsurface.</title>
        <authorList>
            <person name="Maxim B.I."/>
            <person name="Kenneth K."/>
            <person name="Flynn T.M."/>
            <person name="Oloughlin E.J."/>
            <person name="Locke R.A."/>
            <person name="Weber J.R."/>
            <person name="Egan S.M."/>
            <person name="Mackie R.I."/>
            <person name="Cann I.K."/>
        </authorList>
    </citation>
    <scope>NUCLEOTIDE SEQUENCE [LARGE SCALE GENOMIC DNA]</scope>
    <source>
        <strain evidence="9 10">Z6</strain>
    </source>
</reference>
<dbReference type="GO" id="GO:0003906">
    <property type="term" value="F:DNA-(apurinic or apyrimidinic site) endonuclease activity"/>
    <property type="evidence" value="ECO:0007669"/>
    <property type="project" value="TreeGrafter"/>
</dbReference>
<dbReference type="EC" id="3.1.21.2" evidence="7"/>
<keyword evidence="4 7" id="KW-0378">Hydrolase</keyword>
<dbReference type="PROSITE" id="PS00730">
    <property type="entry name" value="AP_NUCLEASE_F2_2"/>
    <property type="match status" value="1"/>
</dbReference>
<dbReference type="PANTHER" id="PTHR21445:SF0">
    <property type="entry name" value="APURINIC-APYRIMIDINIC ENDONUCLEASE"/>
    <property type="match status" value="1"/>
</dbReference>
<comment type="catalytic activity">
    <reaction evidence="7">
        <text>Endonucleolytic cleavage to 5'-phosphooligonucleotide end-products.</text>
        <dbReference type="EC" id="3.1.21.2"/>
    </reaction>
</comment>
<dbReference type="InterPro" id="IPR001719">
    <property type="entry name" value="AP_endonuc_2"/>
</dbReference>
<evidence type="ECO:0000256" key="4">
    <source>
        <dbReference type="ARBA" id="ARBA00022801"/>
    </source>
</evidence>
<evidence type="ECO:0000256" key="7">
    <source>
        <dbReference type="HAMAP-Rule" id="MF_00152"/>
    </source>
</evidence>